<keyword evidence="5" id="KW-0333">Golgi apparatus</keyword>
<sequence>MLTSQKLRRKGHRQLFSANHMFYLAFENSVCKEYITEKFWNLKHLIVPIVLSRRIFNNTKIPDNVYIAVDDFNNVEELAKYLLYLQKNETAYLKPNKGLSPKET</sequence>
<evidence type="ECO:0000256" key="1">
    <source>
        <dbReference type="ARBA" id="ARBA00004922"/>
    </source>
</evidence>
<comment type="subcellular location">
    <subcellularLocation>
        <location evidence="5">Golgi apparatus</location>
        <location evidence="5">Golgi stack membrane</location>
        <topology evidence="5">Single-pass type II membrane protein</topology>
    </subcellularLocation>
</comment>
<dbReference type="InterPro" id="IPR001503">
    <property type="entry name" value="Glyco_trans_10"/>
</dbReference>
<dbReference type="GO" id="GO:0046920">
    <property type="term" value="F:alpha-(1-&gt;3)-fucosyltransferase activity"/>
    <property type="evidence" value="ECO:0007669"/>
    <property type="project" value="TreeGrafter"/>
</dbReference>
<dbReference type="Gene3D" id="3.40.50.11660">
    <property type="entry name" value="Glycosyl transferase family 10, C-terminal domain"/>
    <property type="match status" value="1"/>
</dbReference>
<evidence type="ECO:0000259" key="6">
    <source>
        <dbReference type="Pfam" id="PF00852"/>
    </source>
</evidence>
<comment type="similarity">
    <text evidence="2 5">Belongs to the glycosyltransferase 10 family.</text>
</comment>
<dbReference type="AlphaFoldDB" id="A0A914LGN5"/>
<keyword evidence="7" id="KW-1185">Reference proteome</keyword>
<keyword evidence="5" id="KW-0472">Membrane</keyword>
<proteinExistence type="inferred from homology"/>
<evidence type="ECO:0000313" key="7">
    <source>
        <dbReference type="Proteomes" id="UP000887563"/>
    </source>
</evidence>
<dbReference type="Pfam" id="PF00852">
    <property type="entry name" value="Glyco_transf_10"/>
    <property type="match status" value="1"/>
</dbReference>
<dbReference type="GO" id="GO:0032580">
    <property type="term" value="C:Golgi cisterna membrane"/>
    <property type="evidence" value="ECO:0007669"/>
    <property type="project" value="UniProtKB-SubCell"/>
</dbReference>
<evidence type="ECO:0000256" key="4">
    <source>
        <dbReference type="ARBA" id="ARBA00022679"/>
    </source>
</evidence>
<keyword evidence="5" id="KW-0812">Transmembrane</keyword>
<dbReference type="PANTHER" id="PTHR11929">
    <property type="entry name" value="ALPHA- 1,3 -FUCOSYLTRANSFERASE"/>
    <property type="match status" value="1"/>
</dbReference>
<reference evidence="8" key="1">
    <citation type="submission" date="2022-11" db="UniProtKB">
        <authorList>
            <consortium name="WormBaseParasite"/>
        </authorList>
    </citation>
    <scope>IDENTIFICATION</scope>
</reference>
<dbReference type="WBParaSite" id="Minc3s00499g13357">
    <property type="protein sequence ID" value="Minc3s00499g13357"/>
    <property type="gene ID" value="Minc3s00499g13357"/>
</dbReference>
<keyword evidence="4 5" id="KW-0808">Transferase</keyword>
<feature type="domain" description="Fucosyltransferase C-terminal" evidence="6">
    <location>
        <begin position="14"/>
        <end position="94"/>
    </location>
</feature>
<dbReference type="InterPro" id="IPR038577">
    <property type="entry name" value="GT10-like_C_sf"/>
</dbReference>
<protein>
    <recommendedName>
        <fullName evidence="5">Fucosyltransferase</fullName>
        <ecNumber evidence="5">2.4.1.-</ecNumber>
    </recommendedName>
</protein>
<dbReference type="PANTHER" id="PTHR11929:SF226">
    <property type="entry name" value="ATP-DEPENDENT DNA HELICASE-RELATED"/>
    <property type="match status" value="1"/>
</dbReference>
<evidence type="ECO:0000313" key="8">
    <source>
        <dbReference type="WBParaSite" id="Minc3s00499g13357"/>
    </source>
</evidence>
<dbReference type="EC" id="2.4.1.-" evidence="5"/>
<name>A0A914LGN5_MELIC</name>
<accession>A0A914LGN5</accession>
<keyword evidence="3 5" id="KW-0328">Glycosyltransferase</keyword>
<organism evidence="7 8">
    <name type="scientific">Meloidogyne incognita</name>
    <name type="common">Southern root-knot nematode worm</name>
    <name type="synonym">Oxyuris incognita</name>
    <dbReference type="NCBI Taxonomy" id="6306"/>
    <lineage>
        <taxon>Eukaryota</taxon>
        <taxon>Metazoa</taxon>
        <taxon>Ecdysozoa</taxon>
        <taxon>Nematoda</taxon>
        <taxon>Chromadorea</taxon>
        <taxon>Rhabditida</taxon>
        <taxon>Tylenchina</taxon>
        <taxon>Tylenchomorpha</taxon>
        <taxon>Tylenchoidea</taxon>
        <taxon>Meloidogynidae</taxon>
        <taxon>Meloidogyninae</taxon>
        <taxon>Meloidogyne</taxon>
        <taxon>Meloidogyne incognita group</taxon>
    </lineage>
</organism>
<evidence type="ECO:0000256" key="2">
    <source>
        <dbReference type="ARBA" id="ARBA00008919"/>
    </source>
</evidence>
<evidence type="ECO:0000256" key="3">
    <source>
        <dbReference type="ARBA" id="ARBA00022676"/>
    </source>
</evidence>
<dbReference type="SUPFAM" id="SSF53756">
    <property type="entry name" value="UDP-Glycosyltransferase/glycogen phosphorylase"/>
    <property type="match status" value="1"/>
</dbReference>
<dbReference type="Proteomes" id="UP000887563">
    <property type="component" value="Unplaced"/>
</dbReference>
<evidence type="ECO:0000256" key="5">
    <source>
        <dbReference type="RuleBase" id="RU003832"/>
    </source>
</evidence>
<dbReference type="InterPro" id="IPR055270">
    <property type="entry name" value="Glyco_tran_10_C"/>
</dbReference>
<comment type="pathway">
    <text evidence="1">Protein modification; protein glycosylation.</text>
</comment>